<dbReference type="PANTHER" id="PTHR27002">
    <property type="entry name" value="RECEPTOR-LIKE SERINE/THREONINE-PROTEIN KINASE SD1-8"/>
    <property type="match status" value="1"/>
</dbReference>
<dbReference type="Gene3D" id="1.10.510.10">
    <property type="entry name" value="Transferase(Phosphotransferase) domain 1"/>
    <property type="match status" value="1"/>
</dbReference>
<dbReference type="InterPro" id="IPR011009">
    <property type="entry name" value="Kinase-like_dom_sf"/>
</dbReference>
<dbReference type="Proteomes" id="UP001227230">
    <property type="component" value="Chromosome 10"/>
</dbReference>
<keyword evidence="2" id="KW-0808">Transferase</keyword>
<gene>
    <name evidence="7" type="ORF">VitviT2T_014891</name>
</gene>
<evidence type="ECO:0000256" key="4">
    <source>
        <dbReference type="ARBA" id="ARBA00022777"/>
    </source>
</evidence>
<dbReference type="Pfam" id="PF07714">
    <property type="entry name" value="PK_Tyr_Ser-Thr"/>
    <property type="match status" value="1"/>
</dbReference>
<proteinExistence type="predicted"/>
<name>A0ABY9CMD0_VITVI</name>
<protein>
    <recommendedName>
        <fullName evidence="6">Protein kinase domain-containing protein</fullName>
    </recommendedName>
</protein>
<evidence type="ECO:0000256" key="5">
    <source>
        <dbReference type="ARBA" id="ARBA00022840"/>
    </source>
</evidence>
<evidence type="ECO:0000256" key="2">
    <source>
        <dbReference type="ARBA" id="ARBA00022679"/>
    </source>
</evidence>
<keyword evidence="1" id="KW-0723">Serine/threonine-protein kinase</keyword>
<dbReference type="InterPro" id="IPR000719">
    <property type="entry name" value="Prot_kinase_dom"/>
</dbReference>
<keyword evidence="8" id="KW-1185">Reference proteome</keyword>
<dbReference type="PROSITE" id="PS00108">
    <property type="entry name" value="PROTEIN_KINASE_ST"/>
    <property type="match status" value="1"/>
</dbReference>
<reference evidence="7 8" key="1">
    <citation type="journal article" date="2023" name="Hortic Res">
        <title>The complete reference genome for grapevine (Vitis vinifera L.) genetics and breeding.</title>
        <authorList>
            <person name="Shi X."/>
            <person name="Cao S."/>
            <person name="Wang X."/>
            <person name="Huang S."/>
            <person name="Wang Y."/>
            <person name="Liu Z."/>
            <person name="Liu W."/>
            <person name="Leng X."/>
            <person name="Peng Y."/>
            <person name="Wang N."/>
            <person name="Wang Y."/>
            <person name="Ma Z."/>
            <person name="Xu X."/>
            <person name="Zhang F."/>
            <person name="Xue H."/>
            <person name="Zhong H."/>
            <person name="Wang Y."/>
            <person name="Zhang K."/>
            <person name="Velt A."/>
            <person name="Avia K."/>
            <person name="Holtgrawe D."/>
            <person name="Grimplet J."/>
            <person name="Matus J.T."/>
            <person name="Ware D."/>
            <person name="Wu X."/>
            <person name="Wang H."/>
            <person name="Liu C."/>
            <person name="Fang Y."/>
            <person name="Rustenholz C."/>
            <person name="Cheng Z."/>
            <person name="Xiao H."/>
            <person name="Zhou Y."/>
        </authorList>
    </citation>
    <scope>NUCLEOTIDE SEQUENCE [LARGE SCALE GENOMIC DNA]</scope>
    <source>
        <strain evidence="8">cv. Pinot noir / PN40024</strain>
        <tissue evidence="7">Leaf</tissue>
    </source>
</reference>
<evidence type="ECO:0000313" key="8">
    <source>
        <dbReference type="Proteomes" id="UP001227230"/>
    </source>
</evidence>
<dbReference type="SUPFAM" id="SSF56112">
    <property type="entry name" value="Protein kinase-like (PK-like)"/>
    <property type="match status" value="1"/>
</dbReference>
<organism evidence="7 8">
    <name type="scientific">Vitis vinifera</name>
    <name type="common">Grape</name>
    <dbReference type="NCBI Taxonomy" id="29760"/>
    <lineage>
        <taxon>Eukaryota</taxon>
        <taxon>Viridiplantae</taxon>
        <taxon>Streptophyta</taxon>
        <taxon>Embryophyta</taxon>
        <taxon>Tracheophyta</taxon>
        <taxon>Spermatophyta</taxon>
        <taxon>Magnoliopsida</taxon>
        <taxon>eudicotyledons</taxon>
        <taxon>Gunneridae</taxon>
        <taxon>Pentapetalae</taxon>
        <taxon>rosids</taxon>
        <taxon>Vitales</taxon>
        <taxon>Vitaceae</taxon>
        <taxon>Viteae</taxon>
        <taxon>Vitis</taxon>
    </lineage>
</organism>
<feature type="domain" description="Protein kinase" evidence="6">
    <location>
        <begin position="1"/>
        <end position="238"/>
    </location>
</feature>
<dbReference type="InterPro" id="IPR008271">
    <property type="entry name" value="Ser/Thr_kinase_AS"/>
</dbReference>
<keyword evidence="3" id="KW-0547">Nucleotide-binding</keyword>
<keyword evidence="5" id="KW-0067">ATP-binding</keyword>
<dbReference type="InterPro" id="IPR001245">
    <property type="entry name" value="Ser-Thr/Tyr_kinase_cat_dom"/>
</dbReference>
<evidence type="ECO:0000259" key="6">
    <source>
        <dbReference type="PROSITE" id="PS50011"/>
    </source>
</evidence>
<evidence type="ECO:0000256" key="3">
    <source>
        <dbReference type="ARBA" id="ARBA00022741"/>
    </source>
</evidence>
<evidence type="ECO:0000256" key="1">
    <source>
        <dbReference type="ARBA" id="ARBA00022527"/>
    </source>
</evidence>
<dbReference type="SMART" id="SM00220">
    <property type="entry name" value="S_TKc"/>
    <property type="match status" value="1"/>
</dbReference>
<dbReference type="PANTHER" id="PTHR27002:SF1095">
    <property type="entry name" value="G-TYPE LECTIN S-RECEPTOR-LIKE SERINE_THREONINE-PROTEIN KINASE RKS1"/>
    <property type="match status" value="1"/>
</dbReference>
<keyword evidence="4" id="KW-0418">Kinase</keyword>
<accession>A0ABY9CMD0</accession>
<sequence length="238" mass="26893">MPNKSLDSFIFDETKRSMLTWEKRFEIIIGIAQGILYLHQDSRLRIIHRDLKASNVLLDVDMIPKISDFGMARLFGGNQIEGSTNRVVGTYGYMSPKYAMEGLFSIKYDVYSFGVLLLEIITGRKNTTYYYGSPSFNLVGYVWSLWTESKALDIVDLSLEKPNHTNEVLRCVHIGLLCVQEFVIDRPTMLTIISMLGNNSTLPLPNQPAFVVKPCHNDANSPSVEASINELTITMDAR</sequence>
<evidence type="ECO:0000313" key="7">
    <source>
        <dbReference type="EMBL" id="WJZ96180.1"/>
    </source>
</evidence>
<dbReference type="EMBL" id="CP126657">
    <property type="protein sequence ID" value="WJZ96180.1"/>
    <property type="molecule type" value="Genomic_DNA"/>
</dbReference>
<dbReference type="PROSITE" id="PS50011">
    <property type="entry name" value="PROTEIN_KINASE_DOM"/>
    <property type="match status" value="1"/>
</dbReference>